<dbReference type="PROSITE" id="PS01166">
    <property type="entry name" value="RNA_POL_BETA"/>
    <property type="match status" value="1"/>
</dbReference>
<evidence type="ECO:0000259" key="15">
    <source>
        <dbReference type="Pfam" id="PF00562"/>
    </source>
</evidence>
<dbReference type="InterPro" id="IPR007121">
    <property type="entry name" value="RNA_pol_bsu_CS"/>
</dbReference>
<dbReference type="InterPro" id="IPR007647">
    <property type="entry name" value="RNA_pol_Rpb2_5"/>
</dbReference>
<dbReference type="NCBIfam" id="NF007175">
    <property type="entry name" value="PRK09606.1"/>
    <property type="match status" value="1"/>
</dbReference>
<evidence type="ECO:0000259" key="19">
    <source>
        <dbReference type="Pfam" id="PF04565"/>
    </source>
</evidence>
<gene>
    <name evidence="22" type="ORF">DSAG12_00381</name>
</gene>
<dbReference type="GO" id="GO:0032549">
    <property type="term" value="F:ribonucleoside binding"/>
    <property type="evidence" value="ECO:0007669"/>
    <property type="project" value="InterPro"/>
</dbReference>
<feature type="domain" description="RNA polymerase Rpb2" evidence="21">
    <location>
        <begin position="611"/>
        <end position="643"/>
    </location>
</feature>
<keyword evidence="7 14" id="KW-0548">Nucleotidyltransferase</keyword>
<dbReference type="KEGG" id="psyt:DSAG12_00381"/>
<evidence type="ECO:0000256" key="11">
    <source>
        <dbReference type="ARBA" id="ARBA00023163"/>
    </source>
</evidence>
<evidence type="ECO:0000256" key="4">
    <source>
        <dbReference type="ARBA" id="ARBA00022478"/>
    </source>
</evidence>
<dbReference type="InterPro" id="IPR037034">
    <property type="entry name" value="RNA_pol_Rpb2_2_sf"/>
</dbReference>
<dbReference type="Gene3D" id="3.90.1070.20">
    <property type="match status" value="1"/>
</dbReference>
<dbReference type="Pfam" id="PF00562">
    <property type="entry name" value="RNA_pol_Rpb2_6"/>
    <property type="match status" value="1"/>
</dbReference>
<feature type="domain" description="RNA polymerase Rpb2" evidence="20">
    <location>
        <begin position="529"/>
        <end position="590"/>
    </location>
</feature>
<dbReference type="GO" id="GO:0005737">
    <property type="term" value="C:cytoplasm"/>
    <property type="evidence" value="ECO:0007669"/>
    <property type="project" value="UniProtKB-SubCell"/>
</dbReference>
<evidence type="ECO:0000313" key="22">
    <source>
        <dbReference type="EMBL" id="QEE14568.1"/>
    </source>
</evidence>
<dbReference type="InterPro" id="IPR007644">
    <property type="entry name" value="RNA_pol_bsu_protrusion"/>
</dbReference>
<feature type="domain" description="RNA polymerase Rpb2" evidence="17">
    <location>
        <begin position="183"/>
        <end position="364"/>
    </location>
</feature>
<dbReference type="Proteomes" id="UP000321408">
    <property type="component" value="Chromosome"/>
</dbReference>
<dbReference type="Gene3D" id="3.90.1800.10">
    <property type="entry name" value="RNA polymerase alpha subunit dimerisation domain"/>
    <property type="match status" value="1"/>
</dbReference>
<evidence type="ECO:0000256" key="5">
    <source>
        <dbReference type="ARBA" id="ARBA00022490"/>
    </source>
</evidence>
<keyword evidence="8" id="KW-0479">Metal-binding</keyword>
<comment type="cofactor">
    <cofactor evidence="1">
        <name>Zn(2+)</name>
        <dbReference type="ChEBI" id="CHEBI:29105"/>
    </cofactor>
</comment>
<dbReference type="NCBIfam" id="TIGR03670">
    <property type="entry name" value="rpoB_arch"/>
    <property type="match status" value="1"/>
</dbReference>
<dbReference type="InterPro" id="IPR007645">
    <property type="entry name" value="RNA_pol_Rpb2_3"/>
</dbReference>
<evidence type="ECO:0000259" key="20">
    <source>
        <dbReference type="Pfam" id="PF04566"/>
    </source>
</evidence>
<comment type="function">
    <text evidence="14">DNA-dependent RNA polymerase catalyzes the transcription of DNA into RNA using the four ribonucleoside triphosphates as substrates.</text>
</comment>
<dbReference type="GeneID" id="41328384"/>
<dbReference type="GO" id="GO:0006351">
    <property type="term" value="P:DNA-templated transcription"/>
    <property type="evidence" value="ECO:0007669"/>
    <property type="project" value="InterPro"/>
</dbReference>
<evidence type="ECO:0000259" key="17">
    <source>
        <dbReference type="Pfam" id="PF04561"/>
    </source>
</evidence>
<dbReference type="InterPro" id="IPR007120">
    <property type="entry name" value="DNA-dir_RNAP_su2_dom"/>
</dbReference>
<dbReference type="NCBIfam" id="NF006335">
    <property type="entry name" value="PRK08565.1"/>
    <property type="match status" value="1"/>
</dbReference>
<dbReference type="GO" id="GO:0000428">
    <property type="term" value="C:DNA-directed RNA polymerase complex"/>
    <property type="evidence" value="ECO:0007669"/>
    <property type="project" value="UniProtKB-KW"/>
</dbReference>
<evidence type="ECO:0000256" key="12">
    <source>
        <dbReference type="ARBA" id="ARBA00048552"/>
    </source>
</evidence>
<evidence type="ECO:0000256" key="6">
    <source>
        <dbReference type="ARBA" id="ARBA00022679"/>
    </source>
</evidence>
<keyword evidence="4 14" id="KW-0240">DNA-directed RNA polymerase</keyword>
<dbReference type="FunFam" id="3.90.1800.10:FF:000002">
    <property type="entry name" value="DNA-directed RNA polymerase subunit beta"/>
    <property type="match status" value="1"/>
</dbReference>
<feature type="domain" description="RNA polymerase Rpb2" evidence="19">
    <location>
        <begin position="432"/>
        <end position="495"/>
    </location>
</feature>
<evidence type="ECO:0000256" key="2">
    <source>
        <dbReference type="ARBA" id="ARBA00004496"/>
    </source>
</evidence>
<reference evidence="22 23" key="2">
    <citation type="journal article" date="2024" name="Int. J. Syst. Evol. Microbiol.">
        <title>Promethearchaeum syntrophicum gen. nov., sp. nov., an anaerobic, obligately syntrophic archaeon, the first isolate of the lineage 'Asgard' archaea, and proposal of the new archaeal phylum Promethearchaeota phyl. nov. and kingdom Promethearchaeati regn. nov.</title>
        <authorList>
            <person name="Imachi H."/>
            <person name="Nobu M.K."/>
            <person name="Kato S."/>
            <person name="Takaki Y."/>
            <person name="Miyazaki M."/>
            <person name="Miyata M."/>
            <person name="Ogawara M."/>
            <person name="Saito Y."/>
            <person name="Sakai S."/>
            <person name="Tahara Y.O."/>
            <person name="Takano Y."/>
            <person name="Tasumi E."/>
            <person name="Uematsu K."/>
            <person name="Yoshimura T."/>
            <person name="Itoh T."/>
            <person name="Ohkuma M."/>
            <person name="Takai K."/>
        </authorList>
    </citation>
    <scope>NUCLEOTIDE SEQUENCE [LARGE SCALE GENOMIC DNA]</scope>
    <source>
        <strain evidence="22 23">MK-D1</strain>
    </source>
</reference>
<evidence type="ECO:0000256" key="9">
    <source>
        <dbReference type="ARBA" id="ARBA00022833"/>
    </source>
</evidence>
<dbReference type="Pfam" id="PF04560">
    <property type="entry name" value="RNA_pol_Rpb2_7"/>
    <property type="match status" value="1"/>
</dbReference>
<evidence type="ECO:0000256" key="1">
    <source>
        <dbReference type="ARBA" id="ARBA00001947"/>
    </source>
</evidence>
<keyword evidence="5" id="KW-0963">Cytoplasm</keyword>
<dbReference type="InterPro" id="IPR007641">
    <property type="entry name" value="RNA_pol_Rpb2_7"/>
</dbReference>
<keyword evidence="23" id="KW-1185">Reference proteome</keyword>
<comment type="catalytic activity">
    <reaction evidence="12 14">
        <text>RNA(n) + a ribonucleoside 5'-triphosphate = RNA(n+1) + diphosphate</text>
        <dbReference type="Rhea" id="RHEA:21248"/>
        <dbReference type="Rhea" id="RHEA-COMP:14527"/>
        <dbReference type="Rhea" id="RHEA-COMP:17342"/>
        <dbReference type="ChEBI" id="CHEBI:33019"/>
        <dbReference type="ChEBI" id="CHEBI:61557"/>
        <dbReference type="ChEBI" id="CHEBI:140395"/>
        <dbReference type="EC" id="2.7.7.6"/>
    </reaction>
</comment>
<dbReference type="OrthoDB" id="6009at2157"/>
<dbReference type="InterPro" id="IPR015712">
    <property type="entry name" value="DNA-dir_RNA_pol_su2"/>
</dbReference>
<comment type="similarity">
    <text evidence="3 13">Belongs to the RNA polymerase beta chain family.</text>
</comment>
<evidence type="ECO:0000313" key="23">
    <source>
        <dbReference type="Proteomes" id="UP000321408"/>
    </source>
</evidence>
<evidence type="ECO:0000256" key="14">
    <source>
        <dbReference type="RuleBase" id="RU363031"/>
    </source>
</evidence>
<dbReference type="InterPro" id="IPR007642">
    <property type="entry name" value="RNA_pol_Rpb2_2"/>
</dbReference>
<dbReference type="GO" id="GO:0003899">
    <property type="term" value="F:DNA-directed RNA polymerase activity"/>
    <property type="evidence" value="ECO:0007669"/>
    <property type="project" value="UniProtKB-EC"/>
</dbReference>
<dbReference type="GO" id="GO:0003677">
    <property type="term" value="F:DNA binding"/>
    <property type="evidence" value="ECO:0007669"/>
    <property type="project" value="UniProtKB-KW"/>
</dbReference>
<dbReference type="InterPro" id="IPR037033">
    <property type="entry name" value="DNA-dir_RNAP_su2_hyb_sf"/>
</dbReference>
<accession>A0A5B9D606</accession>
<evidence type="ECO:0000256" key="3">
    <source>
        <dbReference type="ARBA" id="ARBA00006835"/>
    </source>
</evidence>
<dbReference type="Pfam" id="PF04561">
    <property type="entry name" value="RNA_pol_Rpb2_2"/>
    <property type="match status" value="1"/>
</dbReference>
<dbReference type="GO" id="GO:0008270">
    <property type="term" value="F:zinc ion binding"/>
    <property type="evidence" value="ECO:0007669"/>
    <property type="project" value="InterPro"/>
</dbReference>
<protein>
    <recommendedName>
        <fullName evidence="14">DNA-directed RNA polymerase subunit beta</fullName>
        <ecNumber evidence="14">2.7.7.6</ecNumber>
    </recommendedName>
</protein>
<dbReference type="Gene3D" id="3.90.1110.10">
    <property type="entry name" value="RNA polymerase Rpb2, domain 2"/>
    <property type="match status" value="1"/>
</dbReference>
<dbReference type="RefSeq" id="WP_147661517.1">
    <property type="nucleotide sequence ID" value="NZ_CP042905.2"/>
</dbReference>
<dbReference type="AlphaFoldDB" id="A0A5B9D606"/>
<sequence>MTIAANKINSGIKSEDMWVLLSAYFKEIGLVRQHLDSFDVFLEDTLQQICDETKKIIPDIPDFYIIFGKITVESPAVREADGATKTITPLEARIRELTYASKIFLEMTPVTVDERTQRANYNETIKTYIGKLPIMLKSSKCSLQTLSPEELINIGEDPLDPGGYFIINGTERALVTQEDLAPNRILIEEASRSSSATHIAKVFSTTHGFRAPVTIERRKDGNIRVALPSVPGKIPIAILMRALGLASDKRIFEAISDNPEIQKELIPIIDVASAIDISSDQQKSMMNALDYVGKRVAVGQTREYRIKRAQQVLDRYLLPHIGYEKEDRIKKAYFLGQMTQKVLELALEIRRPDDKDHYSNKRLKLAGDLFTSLFRVSFLNLTRDIKYQLERTAVRGRKPNIKTAVRADVITERIRHALATGNWVGGKAGVSQLLDRTNFISTLSHLRRIISPLSRSQPHFEARDLHPTQWGKICPAETPEGPNCGLVKNLALTALISVGTNEKRIETALYDLGVIPLEEVEEVSGKAKIFLNGKLLGVHPNYIPLLETIRMKRRRGDLNANVNLAFYHDSNEIQINCDAGRARRPLLVVQNGKILLTIEDVDKIRKGLSTWNDLIARGIIEYFDAEEEENALIAINERDITLEHTHLEIAPAAILGITASLIPFPDHNQSPRNTYEAGMAKQALGIFAANFHLRLDTRGHLLHYPQKPLVSTRAMEIVGFDTRPAGQNFVLGIMSFQGFNIEDALIMNKASVERGLSRSTFFRTYEGEERKYPGGQLDKFEIPEKEVRGYRASEAYRHLAYDGVIEPETECLGGDVLIGRTSPPRFTHPYDDFDDMSQPQRRETSINMRHSEKGIVDTVILTETLDGNKLIKIKVRDLRIPELGDKFASRHGQKGVLGLICPQEDMPFSAEGIVPDLVINPHAIPSRMTLGQMFEGCAGKIAAAVGHVANGTPFEMEDMDELQLQLVENGFDYGGRETLYNGVTGKKYDVAIYFACVYYQKLHHLVADKIHARARGPVQILTRQPTEGRAREGGLRFGEMERDCLVGHGSAVLLKERLLDESDRTQILICEKCGLLGIYDRNRDRTYCPICGEKSLISSVTCSYAFKLLLQEMMSLGLAPRLILKDRA</sequence>
<evidence type="ECO:0000259" key="21">
    <source>
        <dbReference type="Pfam" id="PF04567"/>
    </source>
</evidence>
<organism evidence="22 23">
    <name type="scientific">Promethearchaeum syntrophicum</name>
    <dbReference type="NCBI Taxonomy" id="2594042"/>
    <lineage>
        <taxon>Archaea</taxon>
        <taxon>Promethearchaeati</taxon>
        <taxon>Promethearchaeota</taxon>
        <taxon>Promethearchaeia</taxon>
        <taxon>Promethearchaeales</taxon>
        <taxon>Promethearchaeaceae</taxon>
        <taxon>Promethearchaeum</taxon>
    </lineage>
</organism>
<dbReference type="EC" id="2.7.7.6" evidence="14"/>
<feature type="domain" description="RNA polymerase Rpb2" evidence="16">
    <location>
        <begin position="1033"/>
        <end position="1124"/>
    </location>
</feature>
<dbReference type="Gene3D" id="3.90.1100.10">
    <property type="match status" value="1"/>
</dbReference>
<keyword evidence="6 14" id="KW-0808">Transferase</keyword>
<dbReference type="Gene3D" id="2.40.50.150">
    <property type="match status" value="1"/>
</dbReference>
<dbReference type="Pfam" id="PF04566">
    <property type="entry name" value="RNA_pol_Rpb2_4"/>
    <property type="match status" value="1"/>
</dbReference>
<dbReference type="Pfam" id="PF04565">
    <property type="entry name" value="RNA_pol_Rpb2_3"/>
    <property type="match status" value="1"/>
</dbReference>
<evidence type="ECO:0000259" key="16">
    <source>
        <dbReference type="Pfam" id="PF04560"/>
    </source>
</evidence>
<evidence type="ECO:0000256" key="10">
    <source>
        <dbReference type="ARBA" id="ARBA00023125"/>
    </source>
</evidence>
<keyword evidence="9" id="KW-0862">Zinc</keyword>
<keyword evidence="10" id="KW-0238">DNA-binding</keyword>
<dbReference type="PANTHER" id="PTHR20856">
    <property type="entry name" value="DNA-DIRECTED RNA POLYMERASE I SUBUNIT 2"/>
    <property type="match status" value="1"/>
</dbReference>
<name>A0A5B9D606_9ARCH</name>
<dbReference type="InterPro" id="IPR014724">
    <property type="entry name" value="RNA_pol_RPB2_OB-fold"/>
</dbReference>
<keyword evidence="11 14" id="KW-0804">Transcription</keyword>
<dbReference type="InterPro" id="IPR019969">
    <property type="entry name" value="RNAP_Rpo2"/>
</dbReference>
<dbReference type="Pfam" id="PF04567">
    <property type="entry name" value="RNA_pol_Rpb2_5"/>
    <property type="match status" value="1"/>
</dbReference>
<dbReference type="SUPFAM" id="SSF64484">
    <property type="entry name" value="beta and beta-prime subunits of DNA dependent RNA-polymerase"/>
    <property type="match status" value="1"/>
</dbReference>
<dbReference type="Gene3D" id="2.40.270.10">
    <property type="entry name" value="DNA-directed RNA polymerase, subunit 2, domain 6"/>
    <property type="match status" value="1"/>
</dbReference>
<evidence type="ECO:0000256" key="13">
    <source>
        <dbReference type="RuleBase" id="RU000434"/>
    </source>
</evidence>
<evidence type="ECO:0000256" key="7">
    <source>
        <dbReference type="ARBA" id="ARBA00022695"/>
    </source>
</evidence>
<comment type="subcellular location">
    <subcellularLocation>
        <location evidence="2">Cytoplasm</location>
    </subcellularLocation>
</comment>
<feature type="domain" description="DNA-directed RNA polymerase subunit 2 hybrid-binding" evidence="15">
    <location>
        <begin position="659"/>
        <end position="1031"/>
    </location>
</feature>
<dbReference type="InterPro" id="IPR007646">
    <property type="entry name" value="RNA_pol_Rpb2_4"/>
</dbReference>
<dbReference type="CDD" id="cd00653">
    <property type="entry name" value="RNA_pol_B_RPB2"/>
    <property type="match status" value="1"/>
</dbReference>
<evidence type="ECO:0000259" key="18">
    <source>
        <dbReference type="Pfam" id="PF04563"/>
    </source>
</evidence>
<feature type="domain" description="RNA polymerase beta subunit protrusion" evidence="18">
    <location>
        <begin position="29"/>
        <end position="412"/>
    </location>
</feature>
<dbReference type="Pfam" id="PF04563">
    <property type="entry name" value="RNA_pol_Rpb2_1"/>
    <property type="match status" value="1"/>
</dbReference>
<evidence type="ECO:0000256" key="8">
    <source>
        <dbReference type="ARBA" id="ARBA00022723"/>
    </source>
</evidence>
<proteinExistence type="inferred from homology"/>
<dbReference type="EMBL" id="CP042905">
    <property type="protein sequence ID" value="QEE14568.1"/>
    <property type="molecule type" value="Genomic_DNA"/>
</dbReference>
<reference evidence="22 23" key="1">
    <citation type="journal article" date="2020" name="Nature">
        <title>Isolation of an archaeon at the prokaryote-eukaryote interface.</title>
        <authorList>
            <person name="Imachi H."/>
            <person name="Nobu M.K."/>
            <person name="Nakahara N."/>
            <person name="Morono Y."/>
            <person name="Ogawara M."/>
            <person name="Takaki Y."/>
            <person name="Takano Y."/>
            <person name="Uematsu K."/>
            <person name="Ikuta T."/>
            <person name="Ito M."/>
            <person name="Matsui Y."/>
            <person name="Miyazaki M."/>
            <person name="Murata K."/>
            <person name="Saito Y."/>
            <person name="Sakai S."/>
            <person name="Song C."/>
            <person name="Tasumi E."/>
            <person name="Yamanaka Y."/>
            <person name="Yamaguchi T."/>
            <person name="Kamagata Y."/>
            <person name="Tamaki H."/>
            <person name="Takai K."/>
        </authorList>
    </citation>
    <scope>NUCLEOTIDE SEQUENCE [LARGE SCALE GENOMIC DNA]</scope>
    <source>
        <strain evidence="22 23">MK-D1</strain>
    </source>
</reference>